<dbReference type="Proteomes" id="UP000184248">
    <property type="component" value="Unassembled WGS sequence"/>
</dbReference>
<proteinExistence type="inferred from homology"/>
<dbReference type="PANTHER" id="PTHR30367:SF6">
    <property type="entry name" value="SECRETION PROTEIN-RELATED"/>
    <property type="match status" value="1"/>
</dbReference>
<accession>A0A1M6NYK7</accession>
<dbReference type="InterPro" id="IPR050393">
    <property type="entry name" value="MFP_Efflux_Pump"/>
</dbReference>
<evidence type="ECO:0000256" key="2">
    <source>
        <dbReference type="SAM" id="Coils"/>
    </source>
</evidence>
<feature type="coiled-coil region" evidence="2">
    <location>
        <begin position="91"/>
        <end position="135"/>
    </location>
</feature>
<evidence type="ECO:0000313" key="4">
    <source>
        <dbReference type="EMBL" id="SHK00722.1"/>
    </source>
</evidence>
<reference evidence="5" key="1">
    <citation type="submission" date="2016-11" db="EMBL/GenBank/DDBJ databases">
        <authorList>
            <person name="Varghese N."/>
            <person name="Submissions S."/>
        </authorList>
    </citation>
    <scope>NUCLEOTIDE SEQUENCE [LARGE SCALE GENOMIC DNA]</scope>
    <source>
        <strain evidence="5">ALO Sharm</strain>
    </source>
</reference>
<evidence type="ECO:0000313" key="5">
    <source>
        <dbReference type="Proteomes" id="UP000184248"/>
    </source>
</evidence>
<name>A0A1M6NYK7_9GAMM</name>
<keyword evidence="5" id="KW-1185">Reference proteome</keyword>
<gene>
    <name evidence="4" type="ORF">SAMN05192556_101560</name>
</gene>
<dbReference type="OrthoDB" id="8958519at2"/>
<comment type="similarity">
    <text evidence="1">Belongs to the membrane fusion protein (MFP) (TC 8.A.1) family.</text>
</comment>
<evidence type="ECO:0000259" key="3">
    <source>
        <dbReference type="Pfam" id="PF25917"/>
    </source>
</evidence>
<sequence length="353" mass="39423">MSPDQRFARWVRAAIVAFCVLFIYFVLADTYMPMTPQARVLRPVVQVAPEVDGRVKAVAVENNQHVEQGDVLFGIDREPYELALHEARLAREAVNRDNTLIEADLAEARANLESARSTADELKSERRRAESLLERQGISRQRFDQIAADEREARAAVEAARARIRYLTVKLGESGDGNLQLRQADNDIEQAELDLSRTLVRAERAGVVSNLQLREGDYVTRGQPVLALVGNRLDLVADLREKSLRHVREGEPARVVFDALPGEVFAARVVSREAGVRAGQIMADGNLADIPTTDRWVRDAQRVRLHLEVEDPPHPLPVSGARATVQLLPEANPLASLFGGLQVHLMSWLHYVY</sequence>
<dbReference type="Pfam" id="PF25917">
    <property type="entry name" value="BSH_RND"/>
    <property type="match status" value="1"/>
</dbReference>
<dbReference type="SUPFAM" id="SSF111369">
    <property type="entry name" value="HlyD-like secretion proteins"/>
    <property type="match status" value="2"/>
</dbReference>
<dbReference type="AlphaFoldDB" id="A0A1M6NYK7"/>
<protein>
    <submittedName>
        <fullName evidence="4">Multidrug resistance efflux pump</fullName>
    </submittedName>
</protein>
<keyword evidence="2" id="KW-0175">Coiled coil</keyword>
<dbReference type="Gene3D" id="2.40.30.170">
    <property type="match status" value="1"/>
</dbReference>
<dbReference type="InterPro" id="IPR058625">
    <property type="entry name" value="MdtA-like_BSH"/>
</dbReference>
<dbReference type="Gene3D" id="2.40.50.100">
    <property type="match status" value="1"/>
</dbReference>
<organism evidence="4 5">
    <name type="scientific">Halomonas caseinilytica</name>
    <dbReference type="NCBI Taxonomy" id="438744"/>
    <lineage>
        <taxon>Bacteria</taxon>
        <taxon>Pseudomonadati</taxon>
        <taxon>Pseudomonadota</taxon>
        <taxon>Gammaproteobacteria</taxon>
        <taxon>Oceanospirillales</taxon>
        <taxon>Halomonadaceae</taxon>
        <taxon>Halomonas</taxon>
    </lineage>
</organism>
<dbReference type="RefSeq" id="WP_064698373.1">
    <property type="nucleotide sequence ID" value="NZ_BDEO01000001.1"/>
</dbReference>
<feature type="domain" description="Multidrug resistance protein MdtA-like barrel-sandwich hybrid" evidence="3">
    <location>
        <begin position="44"/>
        <end position="227"/>
    </location>
</feature>
<evidence type="ECO:0000256" key="1">
    <source>
        <dbReference type="ARBA" id="ARBA00009477"/>
    </source>
</evidence>
<dbReference type="EMBL" id="FRAL01000001">
    <property type="protein sequence ID" value="SHK00722.1"/>
    <property type="molecule type" value="Genomic_DNA"/>
</dbReference>
<dbReference type="PANTHER" id="PTHR30367">
    <property type="entry name" value="P-HYDROXYBENZOIC ACID EFFLUX PUMP SUBUNIT AAEA-RELATED"/>
    <property type="match status" value="1"/>
</dbReference>
<dbReference type="Gene3D" id="1.10.287.470">
    <property type="entry name" value="Helix hairpin bin"/>
    <property type="match status" value="1"/>
</dbReference>